<gene>
    <name evidence="1" type="ORF">SVUK_LOCUS18281</name>
</gene>
<keyword evidence="2" id="KW-1185">Reference proteome</keyword>
<protein>
    <submittedName>
        <fullName evidence="1">Uncharacterized protein</fullName>
    </submittedName>
</protein>
<dbReference type="AlphaFoldDB" id="A0A3P7JQU9"/>
<accession>A0A3P7JQU9</accession>
<dbReference type="EMBL" id="UYYB01122129">
    <property type="protein sequence ID" value="VDM83283.1"/>
    <property type="molecule type" value="Genomic_DNA"/>
</dbReference>
<evidence type="ECO:0000313" key="2">
    <source>
        <dbReference type="Proteomes" id="UP000270094"/>
    </source>
</evidence>
<organism evidence="1 2">
    <name type="scientific">Strongylus vulgaris</name>
    <name type="common">Blood worm</name>
    <dbReference type="NCBI Taxonomy" id="40348"/>
    <lineage>
        <taxon>Eukaryota</taxon>
        <taxon>Metazoa</taxon>
        <taxon>Ecdysozoa</taxon>
        <taxon>Nematoda</taxon>
        <taxon>Chromadorea</taxon>
        <taxon>Rhabditida</taxon>
        <taxon>Rhabditina</taxon>
        <taxon>Rhabditomorpha</taxon>
        <taxon>Strongyloidea</taxon>
        <taxon>Strongylidae</taxon>
        <taxon>Strongylus</taxon>
    </lineage>
</organism>
<sequence length="81" mass="9953">MLVKRKLFNRIRERHIVSSSEFTELRMLRMLYFKHRFQHQRLFMYRMSHKLRKLSTHLINPPLARSYGSSINCGMSLERNK</sequence>
<dbReference type="Proteomes" id="UP000270094">
    <property type="component" value="Unassembled WGS sequence"/>
</dbReference>
<reference evidence="1 2" key="1">
    <citation type="submission" date="2018-11" db="EMBL/GenBank/DDBJ databases">
        <authorList>
            <consortium name="Pathogen Informatics"/>
        </authorList>
    </citation>
    <scope>NUCLEOTIDE SEQUENCE [LARGE SCALE GENOMIC DNA]</scope>
</reference>
<evidence type="ECO:0000313" key="1">
    <source>
        <dbReference type="EMBL" id="VDM83283.1"/>
    </source>
</evidence>
<name>A0A3P7JQU9_STRVU</name>
<proteinExistence type="predicted"/>